<dbReference type="EMBL" id="VJWA01000001">
    <property type="protein sequence ID" value="TRW16983.1"/>
    <property type="molecule type" value="Genomic_DNA"/>
</dbReference>
<dbReference type="SUPFAM" id="SSF51182">
    <property type="entry name" value="RmlC-like cupins"/>
    <property type="match status" value="1"/>
</dbReference>
<name>A0A552UFI8_9SPHN</name>
<keyword evidence="4" id="KW-1185">Reference proteome</keyword>
<keyword evidence="1" id="KW-0479">Metal-binding</keyword>
<gene>
    <name evidence="3" type="ORF">FMM06_01880</name>
</gene>
<dbReference type="PANTHER" id="PTHR35848">
    <property type="entry name" value="OXALATE-BINDING PROTEIN"/>
    <property type="match status" value="1"/>
</dbReference>
<accession>A0A552UFI8</accession>
<sequence length="144" mass="15220">MPKLALDAIPSIARTGYPPPHDAAVQGRSWVPLAGALTDVGVNLVTLAPGAASSQRHWHSAEDELVYMLAGEAVLIEDDGETLLHPGDVAVFPKGVPNAHHLVNRSAADVRFLAIGPDKPGQDACVYPDIGMRWSNAEGYTLGH</sequence>
<dbReference type="Pfam" id="PF07883">
    <property type="entry name" value="Cupin_2"/>
    <property type="match status" value="1"/>
</dbReference>
<dbReference type="InterPro" id="IPR051610">
    <property type="entry name" value="GPI/OXD"/>
</dbReference>
<organism evidence="3 4">
    <name type="scientific">Glacieibacterium frigidum</name>
    <dbReference type="NCBI Taxonomy" id="2593303"/>
    <lineage>
        <taxon>Bacteria</taxon>
        <taxon>Pseudomonadati</taxon>
        <taxon>Pseudomonadota</taxon>
        <taxon>Alphaproteobacteria</taxon>
        <taxon>Sphingomonadales</taxon>
        <taxon>Sphingosinicellaceae</taxon>
        <taxon>Glacieibacterium</taxon>
    </lineage>
</organism>
<comment type="caution">
    <text evidence="3">The sequence shown here is derived from an EMBL/GenBank/DDBJ whole genome shotgun (WGS) entry which is preliminary data.</text>
</comment>
<feature type="domain" description="Cupin type-2" evidence="2">
    <location>
        <begin position="44"/>
        <end position="115"/>
    </location>
</feature>
<reference evidence="3 4" key="1">
    <citation type="submission" date="2019-07" db="EMBL/GenBank/DDBJ databases">
        <title>Novel species isolated from glacier.</title>
        <authorList>
            <person name="Liu Q."/>
            <person name="Xin Y.-H."/>
        </authorList>
    </citation>
    <scope>NUCLEOTIDE SEQUENCE [LARGE SCALE GENOMIC DNA]</scope>
    <source>
        <strain evidence="3 4">LB1R16</strain>
    </source>
</reference>
<dbReference type="AlphaFoldDB" id="A0A552UFI8"/>
<protein>
    <submittedName>
        <fullName evidence="3">Cupin domain-containing protein</fullName>
    </submittedName>
</protein>
<dbReference type="InterPro" id="IPR014710">
    <property type="entry name" value="RmlC-like_jellyroll"/>
</dbReference>
<dbReference type="CDD" id="cd02224">
    <property type="entry name" value="cupin_SPO2919-like"/>
    <property type="match status" value="1"/>
</dbReference>
<evidence type="ECO:0000313" key="3">
    <source>
        <dbReference type="EMBL" id="TRW16983.1"/>
    </source>
</evidence>
<dbReference type="PANTHER" id="PTHR35848:SF9">
    <property type="entry name" value="SLL1358 PROTEIN"/>
    <property type="match status" value="1"/>
</dbReference>
<dbReference type="Gene3D" id="2.60.120.10">
    <property type="entry name" value="Jelly Rolls"/>
    <property type="match status" value="1"/>
</dbReference>
<dbReference type="OrthoDB" id="5290459at2"/>
<dbReference type="InterPro" id="IPR013096">
    <property type="entry name" value="Cupin_2"/>
</dbReference>
<dbReference type="InterPro" id="IPR011051">
    <property type="entry name" value="RmlC_Cupin_sf"/>
</dbReference>
<evidence type="ECO:0000259" key="2">
    <source>
        <dbReference type="Pfam" id="PF07883"/>
    </source>
</evidence>
<evidence type="ECO:0000256" key="1">
    <source>
        <dbReference type="ARBA" id="ARBA00022723"/>
    </source>
</evidence>
<evidence type="ECO:0000313" key="4">
    <source>
        <dbReference type="Proteomes" id="UP000317894"/>
    </source>
</evidence>
<proteinExistence type="predicted"/>
<dbReference type="RefSeq" id="WP_143554527.1">
    <property type="nucleotide sequence ID" value="NZ_VJWA01000001.1"/>
</dbReference>
<dbReference type="GO" id="GO:0046872">
    <property type="term" value="F:metal ion binding"/>
    <property type="evidence" value="ECO:0007669"/>
    <property type="project" value="UniProtKB-KW"/>
</dbReference>
<dbReference type="Proteomes" id="UP000317894">
    <property type="component" value="Unassembled WGS sequence"/>
</dbReference>